<dbReference type="STRING" id="210143.A0A1R3G1C2"/>
<comment type="caution">
    <text evidence="1">The sequence shown here is derived from an EMBL/GenBank/DDBJ whole genome shotgun (WGS) entry which is preliminary data.</text>
</comment>
<evidence type="ECO:0000313" key="1">
    <source>
        <dbReference type="EMBL" id="OMO51847.1"/>
    </source>
</evidence>
<dbReference type="Proteomes" id="UP000188268">
    <property type="component" value="Unassembled WGS sequence"/>
</dbReference>
<dbReference type="OrthoDB" id="1926684at2759"/>
<keyword evidence="2" id="KW-1185">Reference proteome</keyword>
<dbReference type="OMA" id="IMSACIR"/>
<accession>A0A1R3G1C2</accession>
<reference evidence="1 2" key="1">
    <citation type="submission" date="2013-09" db="EMBL/GenBank/DDBJ databases">
        <title>Corchorus capsularis genome sequencing.</title>
        <authorList>
            <person name="Alam M."/>
            <person name="Haque M.S."/>
            <person name="Islam M.S."/>
            <person name="Emdad E.M."/>
            <person name="Islam M.M."/>
            <person name="Ahmed B."/>
            <person name="Halim A."/>
            <person name="Hossen Q.M.M."/>
            <person name="Hossain M.Z."/>
            <person name="Ahmed R."/>
            <person name="Khan M.M."/>
            <person name="Islam R."/>
            <person name="Rashid M.M."/>
            <person name="Khan S.A."/>
            <person name="Rahman M.S."/>
            <person name="Alam M."/>
        </authorList>
    </citation>
    <scope>NUCLEOTIDE SEQUENCE [LARGE SCALE GENOMIC DNA]</scope>
    <source>
        <strain evidence="2">cv. CVL-1</strain>
        <tissue evidence="1">Whole seedling</tissue>
    </source>
</reference>
<dbReference type="AlphaFoldDB" id="A0A1R3G1C2"/>
<dbReference type="Gramene" id="OMO51847">
    <property type="protein sequence ID" value="OMO51847"/>
    <property type="gene ID" value="CCACVL1_29552"/>
</dbReference>
<proteinExistence type="predicted"/>
<dbReference type="PANTHER" id="PTHR47150">
    <property type="entry name" value="OS12G0169200 PROTEIN"/>
    <property type="match status" value="1"/>
</dbReference>
<dbReference type="EMBL" id="AWWV01015671">
    <property type="protein sequence ID" value="OMO51847.1"/>
    <property type="molecule type" value="Genomic_DNA"/>
</dbReference>
<name>A0A1R3G1C2_COCAP</name>
<protein>
    <submittedName>
        <fullName evidence="1">Harbinger transposase-derived protein, plant</fullName>
    </submittedName>
</protein>
<dbReference type="Pfam" id="PF04827">
    <property type="entry name" value="Plant_tran"/>
    <property type="match status" value="1"/>
</dbReference>
<evidence type="ECO:0000313" key="2">
    <source>
        <dbReference type="Proteomes" id="UP000188268"/>
    </source>
</evidence>
<organism evidence="1 2">
    <name type="scientific">Corchorus capsularis</name>
    <name type="common">Jute</name>
    <dbReference type="NCBI Taxonomy" id="210143"/>
    <lineage>
        <taxon>Eukaryota</taxon>
        <taxon>Viridiplantae</taxon>
        <taxon>Streptophyta</taxon>
        <taxon>Embryophyta</taxon>
        <taxon>Tracheophyta</taxon>
        <taxon>Spermatophyta</taxon>
        <taxon>Magnoliopsida</taxon>
        <taxon>eudicotyledons</taxon>
        <taxon>Gunneridae</taxon>
        <taxon>Pentapetalae</taxon>
        <taxon>rosids</taxon>
        <taxon>malvids</taxon>
        <taxon>Malvales</taxon>
        <taxon>Malvaceae</taxon>
        <taxon>Grewioideae</taxon>
        <taxon>Apeibeae</taxon>
        <taxon>Corchorus</taxon>
    </lineage>
</organism>
<gene>
    <name evidence="1" type="ORF">CCACVL1_29552</name>
</gene>
<dbReference type="PANTHER" id="PTHR47150:SF7">
    <property type="entry name" value="NUCLEASE"/>
    <property type="match status" value="1"/>
</dbReference>
<dbReference type="InterPro" id="IPR006912">
    <property type="entry name" value="Harbinger_derived_prot"/>
</dbReference>
<sequence length="215" mass="24945">MAHCNLFVFYDQELGCYHQQISLCSLRDAINVLEASHLFSNLAEGIAPPAHYVIQGKEYTTGYYLADNIYSKWSTLVQTIHDPRGPKKQLFVRMQEAYRKDLEHAFGVLQSRFAIVKGTTRFWKKEVLHDIMTACIIMHNMIIEDERDLNADIGICMEALAPKVEMVRDETTGFQEFLARHKQIKNKEAHFALHNALIEHLWERFGNSENSRLNM</sequence>